<organism evidence="2 3">
    <name type="scientific">Burkholderia vietnamiensis</name>
    <dbReference type="NCBI Taxonomy" id="60552"/>
    <lineage>
        <taxon>Bacteria</taxon>
        <taxon>Pseudomonadati</taxon>
        <taxon>Pseudomonadota</taxon>
        <taxon>Betaproteobacteria</taxon>
        <taxon>Burkholderiales</taxon>
        <taxon>Burkholderiaceae</taxon>
        <taxon>Burkholderia</taxon>
        <taxon>Burkholderia cepacia complex</taxon>
    </lineage>
</organism>
<reference evidence="1" key="2">
    <citation type="submission" date="2023-07" db="EMBL/GenBank/DDBJ databases">
        <title>A collection of bacterial strains from the Burkholderia cepacia Research Laboratory and Repository.</title>
        <authorList>
            <person name="Lipuma J."/>
            <person name="Spilker T."/>
            <person name="Caverly L."/>
        </authorList>
    </citation>
    <scope>NUCLEOTIDE SEQUENCE</scope>
    <source>
        <strain evidence="1">AU44268</strain>
    </source>
</reference>
<dbReference type="AlphaFoldDB" id="A0AA44Y5N0"/>
<reference evidence="2 3" key="1">
    <citation type="submission" date="2018-03" db="EMBL/GenBank/DDBJ databases">
        <authorList>
            <person name="Nguyen K."/>
            <person name="Fouts D."/>
            <person name="Sutton G."/>
        </authorList>
    </citation>
    <scope>NUCLEOTIDE SEQUENCE [LARGE SCALE GENOMIC DNA]</scope>
    <source>
        <strain evidence="2 3">AU3578</strain>
    </source>
</reference>
<name>A0AA44Y5N0_BURVI</name>
<dbReference type="Gene3D" id="1.10.10.2830">
    <property type="match status" value="1"/>
</dbReference>
<accession>A0AA44Y5N0</accession>
<gene>
    <name evidence="2" type="ORF">C6T65_13885</name>
    <name evidence="1" type="ORF">QZM33_29915</name>
</gene>
<dbReference type="EMBL" id="PVHK01000097">
    <property type="protein sequence ID" value="PRH41764.1"/>
    <property type="molecule type" value="Genomic_DNA"/>
</dbReference>
<evidence type="ECO:0000313" key="3">
    <source>
        <dbReference type="Proteomes" id="UP000237632"/>
    </source>
</evidence>
<evidence type="ECO:0000313" key="1">
    <source>
        <dbReference type="EMBL" id="MDN7799164.1"/>
    </source>
</evidence>
<dbReference type="EMBL" id="JAUJRV010000041">
    <property type="protein sequence ID" value="MDN7799164.1"/>
    <property type="molecule type" value="Genomic_DNA"/>
</dbReference>
<sequence length="203" mass="21879">MNFEHPRCTPIPFDSSNDPTVAKNEVFRCRLIAIARHQDLRRADSPPIVMGAFYREQLGLSLWPSQAKLAMDLKVSKAIVARSIQASLLPAEVITAFGGPRGISFRTAETVAALMRELGREVVVRRALTVPSQAAPARVKAILCTGVADIADGITLAFSLGGSGRYIRVDSANIEDVVPHLSALERLVNTLLPSLLGLSPKAK</sequence>
<comment type="caution">
    <text evidence="2">The sequence shown here is derived from an EMBL/GenBank/DDBJ whole genome shotgun (WGS) entry which is preliminary data.</text>
</comment>
<proteinExistence type="predicted"/>
<dbReference type="Proteomes" id="UP000237632">
    <property type="component" value="Unassembled WGS sequence"/>
</dbReference>
<dbReference type="Proteomes" id="UP001171620">
    <property type="component" value="Unassembled WGS sequence"/>
</dbReference>
<dbReference type="RefSeq" id="WP_105856629.1">
    <property type="nucleotide sequence ID" value="NZ_CADFFI010000012.1"/>
</dbReference>
<protein>
    <submittedName>
        <fullName evidence="2">Uncharacterized protein</fullName>
    </submittedName>
</protein>
<evidence type="ECO:0000313" key="2">
    <source>
        <dbReference type="EMBL" id="PRH41764.1"/>
    </source>
</evidence>